<comment type="caution">
    <text evidence="2">The sequence shown here is derived from an EMBL/GenBank/DDBJ whole genome shotgun (WGS) entry which is preliminary data.</text>
</comment>
<dbReference type="AlphaFoldDB" id="A0ABD1PKR2"/>
<evidence type="ECO:0000313" key="2">
    <source>
        <dbReference type="EMBL" id="KAL2463166.1"/>
    </source>
</evidence>
<gene>
    <name evidence="2" type="ORF">Fot_52822</name>
</gene>
<organism evidence="2 3">
    <name type="scientific">Forsythia ovata</name>
    <dbReference type="NCBI Taxonomy" id="205694"/>
    <lineage>
        <taxon>Eukaryota</taxon>
        <taxon>Viridiplantae</taxon>
        <taxon>Streptophyta</taxon>
        <taxon>Embryophyta</taxon>
        <taxon>Tracheophyta</taxon>
        <taxon>Spermatophyta</taxon>
        <taxon>Magnoliopsida</taxon>
        <taxon>eudicotyledons</taxon>
        <taxon>Gunneridae</taxon>
        <taxon>Pentapetalae</taxon>
        <taxon>asterids</taxon>
        <taxon>lamiids</taxon>
        <taxon>Lamiales</taxon>
        <taxon>Oleaceae</taxon>
        <taxon>Forsythieae</taxon>
        <taxon>Forsythia</taxon>
    </lineage>
</organism>
<name>A0ABD1PKR2_9LAMI</name>
<reference evidence="3" key="1">
    <citation type="submission" date="2024-07" db="EMBL/GenBank/DDBJ databases">
        <title>Two chromosome-level genome assemblies of Korean endemic species Abeliophyllum distichum and Forsythia ovata (Oleaceae).</title>
        <authorList>
            <person name="Jang H."/>
        </authorList>
    </citation>
    <scope>NUCLEOTIDE SEQUENCE [LARGE SCALE GENOMIC DNA]</scope>
</reference>
<evidence type="ECO:0000313" key="3">
    <source>
        <dbReference type="Proteomes" id="UP001604277"/>
    </source>
</evidence>
<dbReference type="EMBL" id="JBFOLJ010000019">
    <property type="protein sequence ID" value="KAL2463166.1"/>
    <property type="molecule type" value="Genomic_DNA"/>
</dbReference>
<protein>
    <submittedName>
        <fullName evidence="2">Biotin carboxyl carrier protein of acetyl-CoA carboxylase 1</fullName>
    </submittedName>
</protein>
<feature type="compositionally biased region" description="Pro residues" evidence="1">
    <location>
        <begin position="74"/>
        <end position="84"/>
    </location>
</feature>
<keyword evidence="3" id="KW-1185">Reference proteome</keyword>
<feature type="compositionally biased region" description="Low complexity" evidence="1">
    <location>
        <begin position="54"/>
        <end position="73"/>
    </location>
</feature>
<feature type="region of interest" description="Disordered" evidence="1">
    <location>
        <begin position="38"/>
        <end position="122"/>
    </location>
</feature>
<proteinExistence type="predicted"/>
<dbReference type="Proteomes" id="UP001604277">
    <property type="component" value="Unassembled WGS sequence"/>
</dbReference>
<accession>A0ABD1PKR2</accession>
<sequence length="164" mass="18171">MTKWGNMFFCCRLVDSKDIVELELKQIDCELLIRKNESLPPPPSGHITPAQSYTQPTVLSPVPTPSSASTSAPSPAPTPSPSPPKTQTSKSSHPLLKSPMAGTFYRSPAPGQPPFMKPNLHKSHQKPFYKLACEKYLPANCSEKKKPDSVSRFRDLIVWQAKQQ</sequence>
<evidence type="ECO:0000256" key="1">
    <source>
        <dbReference type="SAM" id="MobiDB-lite"/>
    </source>
</evidence>